<dbReference type="EMBL" id="AAXW01000041">
    <property type="protein sequence ID" value="EAZ89604.1"/>
    <property type="molecule type" value="Genomic_DNA"/>
</dbReference>
<evidence type="ECO:0000313" key="3">
    <source>
        <dbReference type="Proteomes" id="UP000003781"/>
    </source>
</evidence>
<dbReference type="eggNOG" id="ENOG5030HKJ">
    <property type="taxonomic scope" value="Bacteria"/>
</dbReference>
<evidence type="ECO:0000313" key="2">
    <source>
        <dbReference type="EMBL" id="EAZ89604.1"/>
    </source>
</evidence>
<keyword evidence="1" id="KW-0812">Transmembrane</keyword>
<keyword evidence="3" id="KW-1185">Reference proteome</keyword>
<sequence>MSTDFTQALEVVGLISVACTIISPILIWLLSYQPETI</sequence>
<organism evidence="2 3">
    <name type="scientific">Crocosphaera chwakensis CCY0110</name>
    <dbReference type="NCBI Taxonomy" id="391612"/>
    <lineage>
        <taxon>Bacteria</taxon>
        <taxon>Bacillati</taxon>
        <taxon>Cyanobacteriota</taxon>
        <taxon>Cyanophyceae</taxon>
        <taxon>Oscillatoriophycideae</taxon>
        <taxon>Chroococcales</taxon>
        <taxon>Aphanothecaceae</taxon>
        <taxon>Crocosphaera</taxon>
        <taxon>Crocosphaera chwakensis</taxon>
    </lineage>
</organism>
<reference evidence="2 3" key="1">
    <citation type="submission" date="2007-03" db="EMBL/GenBank/DDBJ databases">
        <authorList>
            <person name="Stal L."/>
            <person name="Ferriera S."/>
            <person name="Johnson J."/>
            <person name="Kravitz S."/>
            <person name="Beeson K."/>
            <person name="Sutton G."/>
            <person name="Rogers Y.-H."/>
            <person name="Friedman R."/>
            <person name="Frazier M."/>
            <person name="Venter J.C."/>
        </authorList>
    </citation>
    <scope>NUCLEOTIDE SEQUENCE [LARGE SCALE GENOMIC DNA]</scope>
    <source>
        <strain evidence="2 3">CCY0110</strain>
    </source>
</reference>
<evidence type="ECO:0000256" key="1">
    <source>
        <dbReference type="SAM" id="Phobius"/>
    </source>
</evidence>
<proteinExistence type="predicted"/>
<name>A3IVD5_9CHRO</name>
<keyword evidence="1" id="KW-1133">Transmembrane helix</keyword>
<protein>
    <submittedName>
        <fullName evidence="2">Uncharacterized protein</fullName>
    </submittedName>
</protein>
<gene>
    <name evidence="2" type="ORF">CY0110_08556</name>
</gene>
<dbReference type="Proteomes" id="UP000003781">
    <property type="component" value="Unassembled WGS sequence"/>
</dbReference>
<dbReference type="AlphaFoldDB" id="A3IVD5"/>
<accession>A3IVD5</accession>
<feature type="transmembrane region" description="Helical" evidence="1">
    <location>
        <begin position="12"/>
        <end position="32"/>
    </location>
</feature>
<comment type="caution">
    <text evidence="2">The sequence shown here is derived from an EMBL/GenBank/DDBJ whole genome shotgun (WGS) entry which is preliminary data.</text>
</comment>
<keyword evidence="1" id="KW-0472">Membrane</keyword>